<keyword evidence="3" id="KW-1185">Reference proteome</keyword>
<sequence length="70" mass="7255">MAFQRVSTSPCSAPSMGSGHSAVAVPTRRSPHFSSPRRDRVFTAIAVATTRSAPSSVNASSTRARPPSVA</sequence>
<comment type="caution">
    <text evidence="2">The sequence shown here is derived from an EMBL/GenBank/DDBJ whole genome shotgun (WGS) entry which is preliminary data.</text>
</comment>
<name>A0ABW5WDX5_9PSEU</name>
<feature type="compositionally biased region" description="Polar residues" evidence="1">
    <location>
        <begin position="1"/>
        <end position="12"/>
    </location>
</feature>
<dbReference type="RefSeq" id="WP_377393250.1">
    <property type="nucleotide sequence ID" value="NZ_JBHSAN010000035.1"/>
</dbReference>
<reference evidence="3" key="1">
    <citation type="journal article" date="2019" name="Int. J. Syst. Evol. Microbiol.">
        <title>The Global Catalogue of Microorganisms (GCM) 10K type strain sequencing project: providing services to taxonomists for standard genome sequencing and annotation.</title>
        <authorList>
            <consortium name="The Broad Institute Genomics Platform"/>
            <consortium name="The Broad Institute Genome Sequencing Center for Infectious Disease"/>
            <person name="Wu L."/>
            <person name="Ma J."/>
        </authorList>
    </citation>
    <scope>NUCLEOTIDE SEQUENCE [LARGE SCALE GENOMIC DNA]</scope>
    <source>
        <strain evidence="3">IBRC-M 10906</strain>
    </source>
</reference>
<protein>
    <submittedName>
        <fullName evidence="2">Uncharacterized protein</fullName>
    </submittedName>
</protein>
<evidence type="ECO:0000313" key="3">
    <source>
        <dbReference type="Proteomes" id="UP001597478"/>
    </source>
</evidence>
<feature type="compositionally biased region" description="Polar residues" evidence="1">
    <location>
        <begin position="49"/>
        <end position="63"/>
    </location>
</feature>
<dbReference type="EMBL" id="JBHUOF010000034">
    <property type="protein sequence ID" value="MFD2801679.1"/>
    <property type="molecule type" value="Genomic_DNA"/>
</dbReference>
<gene>
    <name evidence="2" type="ORF">ACFS2C_20010</name>
</gene>
<proteinExistence type="predicted"/>
<organism evidence="2 3">
    <name type="scientific">Prauserella oleivorans</name>
    <dbReference type="NCBI Taxonomy" id="1478153"/>
    <lineage>
        <taxon>Bacteria</taxon>
        <taxon>Bacillati</taxon>
        <taxon>Actinomycetota</taxon>
        <taxon>Actinomycetes</taxon>
        <taxon>Pseudonocardiales</taxon>
        <taxon>Pseudonocardiaceae</taxon>
        <taxon>Prauserella</taxon>
    </lineage>
</organism>
<accession>A0ABW5WDX5</accession>
<feature type="region of interest" description="Disordered" evidence="1">
    <location>
        <begin position="1"/>
        <end position="70"/>
    </location>
</feature>
<evidence type="ECO:0000313" key="2">
    <source>
        <dbReference type="EMBL" id="MFD2801679.1"/>
    </source>
</evidence>
<dbReference type="Proteomes" id="UP001597478">
    <property type="component" value="Unassembled WGS sequence"/>
</dbReference>
<evidence type="ECO:0000256" key="1">
    <source>
        <dbReference type="SAM" id="MobiDB-lite"/>
    </source>
</evidence>